<comment type="caution">
    <text evidence="1">The sequence shown here is derived from an EMBL/GenBank/DDBJ whole genome shotgun (WGS) entry which is preliminary data.</text>
</comment>
<gene>
    <name evidence="1" type="ORF">BOVATA_029020</name>
</gene>
<dbReference type="AlphaFoldDB" id="A0A2H6KEM7"/>
<dbReference type="RefSeq" id="XP_028867652.1">
    <property type="nucleotide sequence ID" value="XM_029011819.1"/>
</dbReference>
<proteinExistence type="predicted"/>
<name>A0A2H6KEM7_9APIC</name>
<protein>
    <submittedName>
        <fullName evidence="1">Calmodulin CAM1</fullName>
    </submittedName>
</protein>
<keyword evidence="2" id="KW-1185">Reference proteome</keyword>
<evidence type="ECO:0000313" key="1">
    <source>
        <dbReference type="EMBL" id="GBE61409.1"/>
    </source>
</evidence>
<dbReference type="OrthoDB" id="363630at2759"/>
<dbReference type="SUPFAM" id="SSF47473">
    <property type="entry name" value="EF-hand"/>
    <property type="match status" value="1"/>
</dbReference>
<accession>A0A2H6KEM7</accession>
<organism evidence="1 2">
    <name type="scientific">Babesia ovata</name>
    <dbReference type="NCBI Taxonomy" id="189622"/>
    <lineage>
        <taxon>Eukaryota</taxon>
        <taxon>Sar</taxon>
        <taxon>Alveolata</taxon>
        <taxon>Apicomplexa</taxon>
        <taxon>Aconoidasida</taxon>
        <taxon>Piroplasmida</taxon>
        <taxon>Babesiidae</taxon>
        <taxon>Babesia</taxon>
    </lineage>
</organism>
<dbReference type="Proteomes" id="UP000236319">
    <property type="component" value="Unassembled WGS sequence"/>
</dbReference>
<evidence type="ECO:0000313" key="2">
    <source>
        <dbReference type="Proteomes" id="UP000236319"/>
    </source>
</evidence>
<dbReference type="GeneID" id="39875179"/>
<dbReference type="InterPro" id="IPR011992">
    <property type="entry name" value="EF-hand-dom_pair"/>
</dbReference>
<reference evidence="1 2" key="1">
    <citation type="journal article" date="2017" name="BMC Genomics">
        <title>Whole-genome assembly of Babesia ovata and comparative genomics between closely related pathogens.</title>
        <authorList>
            <person name="Yamagishi J."/>
            <person name="Asada M."/>
            <person name="Hakimi H."/>
            <person name="Tanaka T.Q."/>
            <person name="Sugimoto C."/>
            <person name="Kawazu S."/>
        </authorList>
    </citation>
    <scope>NUCLEOTIDE SEQUENCE [LARGE SCALE GENOMIC DNA]</scope>
    <source>
        <strain evidence="1 2">Miyake</strain>
    </source>
</reference>
<sequence>MVSTLRPLKTQQLLAIFKVLDGQKRGRLGLQELDGIFSEMLGTHLSSDELRCVMKHLISLGAAAEYSNVAGQETIADLQELDFSTFIDAVNSTIKLQPLEHILRGTFTKLTGGRERITVEDLLQLANKAGIGSGSDARVRLVTRMPNESADFAEFCKCVSGT</sequence>
<dbReference type="VEuPathDB" id="PiroplasmaDB:BOVATA_029020"/>
<dbReference type="EMBL" id="BDSA01000003">
    <property type="protein sequence ID" value="GBE61409.1"/>
    <property type="molecule type" value="Genomic_DNA"/>
</dbReference>
<dbReference type="Gene3D" id="1.10.238.10">
    <property type="entry name" value="EF-hand"/>
    <property type="match status" value="1"/>
</dbReference>